<dbReference type="Proteomes" id="UP000565262">
    <property type="component" value="Unassembled WGS sequence"/>
</dbReference>
<name>A0A839IWL8_9GAMM</name>
<keyword evidence="2" id="KW-1185">Reference proteome</keyword>
<comment type="caution">
    <text evidence="1">The sequence shown here is derived from an EMBL/GenBank/DDBJ whole genome shotgun (WGS) entry which is preliminary data.</text>
</comment>
<dbReference type="RefSeq" id="WP_182810249.1">
    <property type="nucleotide sequence ID" value="NZ_JACJFM010000029.1"/>
</dbReference>
<sequence length="82" mass="9221">MIKLENVNISGSDFDDVNMADSRFNNTNLSGTTFNNINMENVIFDDVYMGCVEIRNSTLQQMTINGIPVDELIAAWEAQQTK</sequence>
<proteinExistence type="predicted"/>
<dbReference type="Pfam" id="PF00805">
    <property type="entry name" value="Pentapeptide"/>
    <property type="match status" value="1"/>
</dbReference>
<organism evidence="1 2">
    <name type="scientific">Oceanospirillum sediminis</name>
    <dbReference type="NCBI Taxonomy" id="2760088"/>
    <lineage>
        <taxon>Bacteria</taxon>
        <taxon>Pseudomonadati</taxon>
        <taxon>Pseudomonadota</taxon>
        <taxon>Gammaproteobacteria</taxon>
        <taxon>Oceanospirillales</taxon>
        <taxon>Oceanospirillaceae</taxon>
        <taxon>Oceanospirillum</taxon>
    </lineage>
</organism>
<accession>A0A839IWL8</accession>
<dbReference type="EMBL" id="JACJFM010000029">
    <property type="protein sequence ID" value="MBB1488476.1"/>
    <property type="molecule type" value="Genomic_DNA"/>
</dbReference>
<dbReference type="AlphaFoldDB" id="A0A839IWL8"/>
<protein>
    <submittedName>
        <fullName evidence="1">Pentapeptide repeat-containing protein</fullName>
    </submittedName>
</protein>
<evidence type="ECO:0000313" key="1">
    <source>
        <dbReference type="EMBL" id="MBB1488476.1"/>
    </source>
</evidence>
<gene>
    <name evidence="1" type="ORF">H4O21_17880</name>
</gene>
<dbReference type="SUPFAM" id="SSF141571">
    <property type="entry name" value="Pentapeptide repeat-like"/>
    <property type="match status" value="1"/>
</dbReference>
<dbReference type="InterPro" id="IPR001646">
    <property type="entry name" value="5peptide_repeat"/>
</dbReference>
<dbReference type="Gene3D" id="2.160.20.80">
    <property type="entry name" value="E3 ubiquitin-protein ligase SopA"/>
    <property type="match status" value="1"/>
</dbReference>
<evidence type="ECO:0000313" key="2">
    <source>
        <dbReference type="Proteomes" id="UP000565262"/>
    </source>
</evidence>
<reference evidence="1 2" key="1">
    <citation type="submission" date="2020-08" db="EMBL/GenBank/DDBJ databases">
        <title>Oceanospirillum sp. nov. isolated from marine sediment.</title>
        <authorList>
            <person name="Ji X."/>
        </authorList>
    </citation>
    <scope>NUCLEOTIDE SEQUENCE [LARGE SCALE GENOMIC DNA]</scope>
    <source>
        <strain evidence="1 2">D5</strain>
    </source>
</reference>